<evidence type="ECO:0000313" key="16">
    <source>
        <dbReference type="Proteomes" id="UP001204376"/>
    </source>
</evidence>
<evidence type="ECO:0000256" key="3">
    <source>
        <dbReference type="ARBA" id="ARBA00004418"/>
    </source>
</evidence>
<evidence type="ECO:0000256" key="1">
    <source>
        <dbReference type="ARBA" id="ARBA00001526"/>
    </source>
</evidence>
<dbReference type="InterPro" id="IPR058199">
    <property type="entry name" value="BlaB//VIM/IMP-1"/>
</dbReference>
<evidence type="ECO:0000256" key="11">
    <source>
        <dbReference type="ARBA" id="ARBA00022833"/>
    </source>
</evidence>
<comment type="cofactor">
    <cofactor evidence="2">
        <name>Zn(2+)</name>
        <dbReference type="ChEBI" id="CHEBI:29105"/>
    </cofactor>
</comment>
<dbReference type="EMBL" id="JANHOH010000002">
    <property type="protein sequence ID" value="MCQ6958973.1"/>
    <property type="molecule type" value="Genomic_DNA"/>
</dbReference>
<evidence type="ECO:0000256" key="9">
    <source>
        <dbReference type="ARBA" id="ARBA00022764"/>
    </source>
</evidence>
<dbReference type="PROSITE" id="PS00744">
    <property type="entry name" value="BETA_LACTAMASE_B_2"/>
    <property type="match status" value="1"/>
</dbReference>
<dbReference type="PANTHER" id="PTHR42951">
    <property type="entry name" value="METALLO-BETA-LACTAMASE DOMAIN-CONTAINING"/>
    <property type="match status" value="1"/>
</dbReference>
<feature type="domain" description="Metallo-beta-lactamase" evidence="14">
    <location>
        <begin position="51"/>
        <end position="221"/>
    </location>
</feature>
<dbReference type="Pfam" id="PF00753">
    <property type="entry name" value="Lactamase_B"/>
    <property type="match status" value="1"/>
</dbReference>
<name>A0ABT1T4V4_9SPHI</name>
<dbReference type="InterPro" id="IPR001018">
    <property type="entry name" value="Beta-lactamase_class-B_CS"/>
</dbReference>
<dbReference type="Gene3D" id="3.60.15.10">
    <property type="entry name" value="Ribonuclease Z/Hydroxyacylglutathione hydrolase-like"/>
    <property type="match status" value="1"/>
</dbReference>
<proteinExistence type="inferred from homology"/>
<comment type="subcellular location">
    <subcellularLocation>
        <location evidence="3">Periplasm</location>
    </subcellularLocation>
</comment>
<feature type="signal peptide" evidence="13">
    <location>
        <begin position="1"/>
        <end position="18"/>
    </location>
</feature>
<keyword evidence="11" id="KW-0862">Zinc</keyword>
<evidence type="ECO:0000256" key="10">
    <source>
        <dbReference type="ARBA" id="ARBA00022801"/>
    </source>
</evidence>
<dbReference type="SUPFAM" id="SSF56281">
    <property type="entry name" value="Metallo-hydrolase/oxidoreductase"/>
    <property type="match status" value="1"/>
</dbReference>
<protein>
    <recommendedName>
        <fullName evidence="6">beta-lactamase</fullName>
        <ecNumber evidence="6">3.5.2.6</ecNumber>
    </recommendedName>
</protein>
<reference evidence="15 16" key="1">
    <citation type="submission" date="2022-07" db="EMBL/GenBank/DDBJ databases">
        <title>Mucilaginibacter sp. JC4.</title>
        <authorList>
            <person name="Le V."/>
            <person name="Ko S.-R."/>
            <person name="Ahn C.-Y."/>
            <person name="Oh H.-M."/>
        </authorList>
    </citation>
    <scope>NUCLEOTIDE SEQUENCE [LARGE SCALE GENOMIC DNA]</scope>
    <source>
        <strain evidence="15 16">JC4</strain>
    </source>
</reference>
<accession>A0ABT1T4V4</accession>
<comment type="catalytic activity">
    <reaction evidence="1">
        <text>a beta-lactam + H2O = a substituted beta-amino acid</text>
        <dbReference type="Rhea" id="RHEA:20401"/>
        <dbReference type="ChEBI" id="CHEBI:15377"/>
        <dbReference type="ChEBI" id="CHEBI:35627"/>
        <dbReference type="ChEBI" id="CHEBI:140347"/>
        <dbReference type="EC" id="3.5.2.6"/>
    </reaction>
</comment>
<keyword evidence="7" id="KW-0479">Metal-binding</keyword>
<keyword evidence="8 13" id="KW-0732">Signal</keyword>
<keyword evidence="10 15" id="KW-0378">Hydrolase</keyword>
<evidence type="ECO:0000313" key="15">
    <source>
        <dbReference type="EMBL" id="MCQ6958973.1"/>
    </source>
</evidence>
<dbReference type="InterPro" id="IPR036866">
    <property type="entry name" value="RibonucZ/Hydroxyglut_hydro"/>
</dbReference>
<feature type="chain" id="PRO_5046428320" description="beta-lactamase" evidence="13">
    <location>
        <begin position="19"/>
        <end position="241"/>
    </location>
</feature>
<evidence type="ECO:0000256" key="7">
    <source>
        <dbReference type="ARBA" id="ARBA00022723"/>
    </source>
</evidence>
<evidence type="ECO:0000256" key="5">
    <source>
        <dbReference type="ARBA" id="ARBA00011245"/>
    </source>
</evidence>
<gene>
    <name evidence="15" type="primary">bla</name>
    <name evidence="15" type="ORF">NPE20_13440</name>
</gene>
<dbReference type="EC" id="3.5.2.6" evidence="6"/>
<keyword evidence="12" id="KW-0046">Antibiotic resistance</keyword>
<evidence type="ECO:0000256" key="4">
    <source>
        <dbReference type="ARBA" id="ARBA00005250"/>
    </source>
</evidence>
<dbReference type="InterPro" id="IPR050855">
    <property type="entry name" value="NDM-1-like"/>
</dbReference>
<keyword evidence="16" id="KW-1185">Reference proteome</keyword>
<organism evidence="15 16">
    <name type="scientific">Mucilaginibacter aquariorum</name>
    <dbReference type="NCBI Taxonomy" id="2967225"/>
    <lineage>
        <taxon>Bacteria</taxon>
        <taxon>Pseudomonadati</taxon>
        <taxon>Bacteroidota</taxon>
        <taxon>Sphingobacteriia</taxon>
        <taxon>Sphingobacteriales</taxon>
        <taxon>Sphingobacteriaceae</taxon>
        <taxon>Mucilaginibacter</taxon>
    </lineage>
</organism>
<comment type="caution">
    <text evidence="15">The sequence shown here is derived from an EMBL/GenBank/DDBJ whole genome shotgun (WGS) entry which is preliminary data.</text>
</comment>
<evidence type="ECO:0000256" key="6">
    <source>
        <dbReference type="ARBA" id="ARBA00012865"/>
    </source>
</evidence>
<comment type="subunit">
    <text evidence="5">Monomer.</text>
</comment>
<evidence type="ECO:0000259" key="14">
    <source>
        <dbReference type="SMART" id="SM00849"/>
    </source>
</evidence>
<dbReference type="SMART" id="SM00849">
    <property type="entry name" value="Lactamase_B"/>
    <property type="match status" value="1"/>
</dbReference>
<dbReference type="NCBIfam" id="NF033088">
    <property type="entry name" value="bla_subclass_B1"/>
    <property type="match status" value="1"/>
</dbReference>
<dbReference type="NCBIfam" id="NF012229">
    <property type="entry name" value="bla_class_B_core"/>
    <property type="match status" value="1"/>
</dbReference>
<dbReference type="InterPro" id="IPR001279">
    <property type="entry name" value="Metallo-B-lactamas"/>
</dbReference>
<comment type="similarity">
    <text evidence="4">Belongs to the metallo-beta-lactamase superfamily. Class-B beta-lactamase family.</text>
</comment>
<dbReference type="GO" id="GO:0008800">
    <property type="term" value="F:beta-lactamase activity"/>
    <property type="evidence" value="ECO:0007669"/>
    <property type="project" value="UniProtKB-EC"/>
</dbReference>
<evidence type="ECO:0000256" key="8">
    <source>
        <dbReference type="ARBA" id="ARBA00022729"/>
    </source>
</evidence>
<dbReference type="PANTHER" id="PTHR42951:SF4">
    <property type="entry name" value="ACYL-COENZYME A THIOESTERASE MBLAC2"/>
    <property type="match status" value="1"/>
</dbReference>
<evidence type="ECO:0000256" key="12">
    <source>
        <dbReference type="ARBA" id="ARBA00023251"/>
    </source>
</evidence>
<evidence type="ECO:0000256" key="2">
    <source>
        <dbReference type="ARBA" id="ARBA00001947"/>
    </source>
</evidence>
<dbReference type="RefSeq" id="WP_256539170.1">
    <property type="nucleotide sequence ID" value="NZ_JANHOH010000002.1"/>
</dbReference>
<dbReference type="Proteomes" id="UP001204376">
    <property type="component" value="Unassembled WGS sequence"/>
</dbReference>
<sequence length="241" mass="27000">MKIRMFIICLFVSAIAFAQKPVQKISITHLTKNFYVCTSYGYPDDKSPAYPANSLFAVTDKGVVLVNTPWGDEQTQQLIDSVKQRFNKKIIFCVATHFHDDCVGGLDVLKKQGAKTYSSKQTYALAKKENNELPQYIFARDTTFNIAGLTLQTYYPGAGHTQDNIVVWLPHERILFGGCLVKSLEATTKGFTGDADLTQWPITIKNVASRYKTARYLIPGHLGWQGGTKQLSHTLQILSKK</sequence>
<keyword evidence="9" id="KW-0574">Periplasm</keyword>
<evidence type="ECO:0000256" key="13">
    <source>
        <dbReference type="SAM" id="SignalP"/>
    </source>
</evidence>